<feature type="transmembrane region" description="Helical" evidence="8">
    <location>
        <begin position="60"/>
        <end position="80"/>
    </location>
</feature>
<feature type="transmembrane region" description="Helical" evidence="8">
    <location>
        <begin position="264"/>
        <end position="286"/>
    </location>
</feature>
<keyword evidence="10" id="KW-1185">Reference proteome</keyword>
<organism evidence="9 10">
    <name type="scientific">Coniochaeta pulveracea</name>
    <dbReference type="NCBI Taxonomy" id="177199"/>
    <lineage>
        <taxon>Eukaryota</taxon>
        <taxon>Fungi</taxon>
        <taxon>Dikarya</taxon>
        <taxon>Ascomycota</taxon>
        <taxon>Pezizomycotina</taxon>
        <taxon>Sordariomycetes</taxon>
        <taxon>Sordariomycetidae</taxon>
        <taxon>Coniochaetales</taxon>
        <taxon>Coniochaetaceae</taxon>
        <taxon>Coniochaeta</taxon>
    </lineage>
</organism>
<dbReference type="InterPro" id="IPR036259">
    <property type="entry name" value="MFS_trans_sf"/>
</dbReference>
<evidence type="ECO:0000256" key="4">
    <source>
        <dbReference type="ARBA" id="ARBA00022692"/>
    </source>
</evidence>
<comment type="caution">
    <text evidence="9">The sequence shown here is derived from an EMBL/GenBank/DDBJ whole genome shotgun (WGS) entry which is preliminary data.</text>
</comment>
<dbReference type="Proteomes" id="UP000275385">
    <property type="component" value="Unassembled WGS sequence"/>
</dbReference>
<evidence type="ECO:0008006" key="11">
    <source>
        <dbReference type="Google" id="ProtNLM"/>
    </source>
</evidence>
<keyword evidence="5 8" id="KW-1133">Transmembrane helix</keyword>
<feature type="transmembrane region" description="Helical" evidence="8">
    <location>
        <begin position="225"/>
        <end position="244"/>
    </location>
</feature>
<accession>A0A420Y5A3</accession>
<reference evidence="9 10" key="1">
    <citation type="submission" date="2018-08" db="EMBL/GenBank/DDBJ databases">
        <title>Draft genome of the lignicolous fungus Coniochaeta pulveracea.</title>
        <authorList>
            <person name="Borstlap C.J."/>
            <person name="De Witt R.N."/>
            <person name="Botha A."/>
            <person name="Volschenk H."/>
        </authorList>
    </citation>
    <scope>NUCLEOTIDE SEQUENCE [LARGE SCALE GENOMIC DNA]</scope>
    <source>
        <strain evidence="9 10">CAB683</strain>
    </source>
</reference>
<dbReference type="InterPro" id="IPR011701">
    <property type="entry name" value="MFS"/>
</dbReference>
<dbReference type="PANTHER" id="PTHR11360">
    <property type="entry name" value="MONOCARBOXYLATE TRANSPORTER"/>
    <property type="match status" value="1"/>
</dbReference>
<keyword evidence="6 8" id="KW-0472">Membrane</keyword>
<gene>
    <name evidence="9" type="ORF">DL546_002121</name>
</gene>
<evidence type="ECO:0000256" key="7">
    <source>
        <dbReference type="SAM" id="MobiDB-lite"/>
    </source>
</evidence>
<evidence type="ECO:0000256" key="8">
    <source>
        <dbReference type="SAM" id="Phobius"/>
    </source>
</evidence>
<dbReference type="GO" id="GO:0016020">
    <property type="term" value="C:membrane"/>
    <property type="evidence" value="ECO:0007669"/>
    <property type="project" value="UniProtKB-SubCell"/>
</dbReference>
<evidence type="ECO:0000256" key="6">
    <source>
        <dbReference type="ARBA" id="ARBA00023136"/>
    </source>
</evidence>
<feature type="compositionally biased region" description="Polar residues" evidence="7">
    <location>
        <begin position="27"/>
        <end position="38"/>
    </location>
</feature>
<dbReference type="GO" id="GO:0022857">
    <property type="term" value="F:transmembrane transporter activity"/>
    <property type="evidence" value="ECO:0007669"/>
    <property type="project" value="InterPro"/>
</dbReference>
<evidence type="ECO:0000313" key="10">
    <source>
        <dbReference type="Proteomes" id="UP000275385"/>
    </source>
</evidence>
<feature type="transmembrane region" description="Helical" evidence="8">
    <location>
        <begin position="101"/>
        <end position="120"/>
    </location>
</feature>
<comment type="subcellular location">
    <subcellularLocation>
        <location evidence="1">Membrane</location>
        <topology evidence="1">Multi-pass membrane protein</topology>
    </subcellularLocation>
</comment>
<sequence length="331" mass="36077">MSDREFQRPSRDVEEGKREPVSEGESESTSYATPTTGEQALGEKTGPPAFVNDAPDGGTAAWLCVLGAWCTSFCSFGWLNSMGAFQEYYQTGPLSSYSASTVAWIPSLQIFFIFAMGPIVGKFYDSHGPRPLLLLGSFLHVFGIMMASISTRYYQFLLSQGVCSAIGVAFIFQPPIACIAGWFNKNRGAAYGILSTGSSIGGIIFPIMITRLIRTTGYGWSMRAGAFMILGLLVIANLTVTSRHPPRPKMMTKALMVKPLKEPGFVILLVGLFLLTFGIFVPIDYIQIQAIEQGGMNPDLAQYMIAILNAGRYVSNSPLSSIHVRLRETSN</sequence>
<comment type="similarity">
    <text evidence="2">Belongs to the major facilitator superfamily. Monocarboxylate porter (TC 2.A.1.13) family.</text>
</comment>
<evidence type="ECO:0000313" key="9">
    <source>
        <dbReference type="EMBL" id="RKU42910.1"/>
    </source>
</evidence>
<protein>
    <recommendedName>
        <fullName evidence="11">Major facilitator superfamily (MFS) profile domain-containing protein</fullName>
    </recommendedName>
</protein>
<name>A0A420Y5A3_9PEZI</name>
<keyword evidence="3" id="KW-0813">Transport</keyword>
<proteinExistence type="inferred from homology"/>
<feature type="transmembrane region" description="Helical" evidence="8">
    <location>
        <begin position="189"/>
        <end position="213"/>
    </location>
</feature>
<dbReference type="PANTHER" id="PTHR11360:SF224">
    <property type="entry name" value="MAJOR FACILITATOR SUPERFAMILY (MFS) PROFILE DOMAIN-CONTAINING PROTEIN-RELATED"/>
    <property type="match status" value="1"/>
</dbReference>
<evidence type="ECO:0000256" key="2">
    <source>
        <dbReference type="ARBA" id="ARBA00006727"/>
    </source>
</evidence>
<feature type="transmembrane region" description="Helical" evidence="8">
    <location>
        <begin position="132"/>
        <end position="150"/>
    </location>
</feature>
<dbReference type="AlphaFoldDB" id="A0A420Y5A3"/>
<feature type="compositionally biased region" description="Basic and acidic residues" evidence="7">
    <location>
        <begin position="1"/>
        <end position="21"/>
    </location>
</feature>
<evidence type="ECO:0000256" key="3">
    <source>
        <dbReference type="ARBA" id="ARBA00022448"/>
    </source>
</evidence>
<dbReference type="InterPro" id="IPR050327">
    <property type="entry name" value="Proton-linked_MCT"/>
</dbReference>
<dbReference type="SUPFAM" id="SSF103473">
    <property type="entry name" value="MFS general substrate transporter"/>
    <property type="match status" value="1"/>
</dbReference>
<dbReference type="Gene3D" id="1.20.1250.20">
    <property type="entry name" value="MFS general substrate transporter like domains"/>
    <property type="match status" value="1"/>
</dbReference>
<dbReference type="Pfam" id="PF07690">
    <property type="entry name" value="MFS_1"/>
    <property type="match status" value="1"/>
</dbReference>
<feature type="transmembrane region" description="Helical" evidence="8">
    <location>
        <begin position="162"/>
        <end position="183"/>
    </location>
</feature>
<keyword evidence="4 8" id="KW-0812">Transmembrane</keyword>
<evidence type="ECO:0000256" key="1">
    <source>
        <dbReference type="ARBA" id="ARBA00004141"/>
    </source>
</evidence>
<evidence type="ECO:0000256" key="5">
    <source>
        <dbReference type="ARBA" id="ARBA00022989"/>
    </source>
</evidence>
<dbReference type="EMBL" id="QVQW01000049">
    <property type="protein sequence ID" value="RKU42910.1"/>
    <property type="molecule type" value="Genomic_DNA"/>
</dbReference>
<feature type="region of interest" description="Disordered" evidence="7">
    <location>
        <begin position="1"/>
        <end position="50"/>
    </location>
</feature>
<dbReference type="OrthoDB" id="5667at2759"/>